<dbReference type="PANTHER" id="PTHR32179">
    <property type="entry name" value="NICOTINATE-NUCLEOTIDE PYROPHOSPHORYLASE [CARBOXYLATING]"/>
    <property type="match status" value="1"/>
</dbReference>
<dbReference type="InterPro" id="IPR036068">
    <property type="entry name" value="Nicotinate_pribotase-like_C"/>
</dbReference>
<dbReference type="InterPro" id="IPR022412">
    <property type="entry name" value="Quinolinate_PRibosylTrfase_N"/>
</dbReference>
<dbReference type="Pfam" id="PF02749">
    <property type="entry name" value="QRPTase_N"/>
    <property type="match status" value="1"/>
</dbReference>
<dbReference type="NCBIfam" id="TIGR00078">
    <property type="entry name" value="nadC"/>
    <property type="match status" value="1"/>
</dbReference>
<name>A0A831K3L6_9GAMM</name>
<dbReference type="InterPro" id="IPR004393">
    <property type="entry name" value="NadC"/>
</dbReference>
<feature type="binding site" evidence="13">
    <location>
        <position position="214"/>
    </location>
    <ligand>
        <name>substrate</name>
    </ligand>
</feature>
<evidence type="ECO:0000259" key="14">
    <source>
        <dbReference type="Pfam" id="PF01729"/>
    </source>
</evidence>
<dbReference type="InterPro" id="IPR037128">
    <property type="entry name" value="Quinolinate_PRibosylTase_N_sf"/>
</dbReference>
<keyword evidence="6" id="KW-0662">Pyridine nucleotide biosynthesis</keyword>
<comment type="catalytic activity">
    <reaction evidence="10">
        <text>nicotinate beta-D-ribonucleotide + CO2 + diphosphate = quinolinate + 5-phospho-alpha-D-ribose 1-diphosphate + 2 H(+)</text>
        <dbReference type="Rhea" id="RHEA:12733"/>
        <dbReference type="ChEBI" id="CHEBI:15378"/>
        <dbReference type="ChEBI" id="CHEBI:16526"/>
        <dbReference type="ChEBI" id="CHEBI:29959"/>
        <dbReference type="ChEBI" id="CHEBI:33019"/>
        <dbReference type="ChEBI" id="CHEBI:57502"/>
        <dbReference type="ChEBI" id="CHEBI:58017"/>
        <dbReference type="EC" id="2.4.2.19"/>
    </reaction>
</comment>
<feature type="binding site" evidence="13">
    <location>
        <position position="97"/>
    </location>
    <ligand>
        <name>substrate</name>
    </ligand>
</feature>
<dbReference type="GO" id="GO:0005737">
    <property type="term" value="C:cytoplasm"/>
    <property type="evidence" value="ECO:0007669"/>
    <property type="project" value="TreeGrafter"/>
</dbReference>
<organism evidence="16">
    <name type="scientific">Thiolapillus brandeum</name>
    <dbReference type="NCBI Taxonomy" id="1076588"/>
    <lineage>
        <taxon>Bacteria</taxon>
        <taxon>Pseudomonadati</taxon>
        <taxon>Pseudomonadota</taxon>
        <taxon>Gammaproteobacteria</taxon>
        <taxon>Chromatiales</taxon>
        <taxon>Sedimenticolaceae</taxon>
        <taxon>Thiolapillus</taxon>
    </lineage>
</organism>
<feature type="domain" description="Quinolinate phosphoribosyl transferase C-terminal" evidence="14">
    <location>
        <begin position="110"/>
        <end position="272"/>
    </location>
</feature>
<evidence type="ECO:0000256" key="9">
    <source>
        <dbReference type="ARBA" id="ARBA00033102"/>
    </source>
</evidence>
<comment type="caution">
    <text evidence="16">The sequence shown here is derived from an EMBL/GenBank/DDBJ whole genome shotgun (WGS) entry which is preliminary data.</text>
</comment>
<evidence type="ECO:0000256" key="5">
    <source>
        <dbReference type="ARBA" id="ARBA00011944"/>
    </source>
</evidence>
<dbReference type="SUPFAM" id="SSF54675">
    <property type="entry name" value="Nicotinate/Quinolinate PRTase N-terminal domain-like"/>
    <property type="match status" value="1"/>
</dbReference>
<dbReference type="InterPro" id="IPR027277">
    <property type="entry name" value="NadC/ModD"/>
</dbReference>
<evidence type="ECO:0000259" key="15">
    <source>
        <dbReference type="Pfam" id="PF02749"/>
    </source>
</evidence>
<dbReference type="EC" id="2.4.2.19" evidence="5"/>
<dbReference type="InterPro" id="IPR002638">
    <property type="entry name" value="Quinolinate_PRibosylTrfase_C"/>
</dbReference>
<dbReference type="GO" id="GO:0004514">
    <property type="term" value="F:nicotinate-nucleotide diphosphorylase (carboxylating) activity"/>
    <property type="evidence" value="ECO:0007669"/>
    <property type="project" value="UniProtKB-EC"/>
</dbReference>
<comment type="pathway">
    <text evidence="2">Cofactor biosynthesis; NAD(+) biosynthesis; nicotinate D-ribonucleotide from quinolinate: step 1/1.</text>
</comment>
<evidence type="ECO:0000313" key="16">
    <source>
        <dbReference type="EMBL" id="HDK38598.1"/>
    </source>
</evidence>
<evidence type="ECO:0000256" key="2">
    <source>
        <dbReference type="ARBA" id="ARBA00004893"/>
    </source>
</evidence>
<evidence type="ECO:0000256" key="10">
    <source>
        <dbReference type="ARBA" id="ARBA00047445"/>
    </source>
</evidence>
<dbReference type="Gene3D" id="3.90.1170.20">
    <property type="entry name" value="Quinolinate phosphoribosyl transferase, N-terminal domain"/>
    <property type="match status" value="1"/>
</dbReference>
<feature type="binding site" evidence="13">
    <location>
        <position position="193"/>
    </location>
    <ligand>
        <name>substrate</name>
    </ligand>
</feature>
<dbReference type="SUPFAM" id="SSF51690">
    <property type="entry name" value="Nicotinate/Quinolinate PRTase C-terminal domain-like"/>
    <property type="match status" value="1"/>
</dbReference>
<dbReference type="GO" id="GO:0009435">
    <property type="term" value="P:NAD+ biosynthetic process"/>
    <property type="evidence" value="ECO:0007669"/>
    <property type="project" value="UniProtKB-UniPathway"/>
</dbReference>
<dbReference type="CDD" id="cd01572">
    <property type="entry name" value="QPRTase"/>
    <property type="match status" value="1"/>
</dbReference>
<dbReference type="UniPathway" id="UPA00253">
    <property type="reaction ID" value="UER00331"/>
</dbReference>
<keyword evidence="8 12" id="KW-0808">Transferase</keyword>
<dbReference type="GO" id="GO:0034213">
    <property type="term" value="P:quinolinate catabolic process"/>
    <property type="evidence" value="ECO:0007669"/>
    <property type="project" value="TreeGrafter"/>
</dbReference>
<evidence type="ECO:0000256" key="12">
    <source>
        <dbReference type="PIRNR" id="PIRNR006250"/>
    </source>
</evidence>
<dbReference type="AlphaFoldDB" id="A0A831K3L6"/>
<evidence type="ECO:0000256" key="6">
    <source>
        <dbReference type="ARBA" id="ARBA00022642"/>
    </source>
</evidence>
<feature type="binding site" evidence="13">
    <location>
        <position position="164"/>
    </location>
    <ligand>
        <name>substrate</name>
    </ligand>
</feature>
<evidence type="ECO:0000256" key="11">
    <source>
        <dbReference type="ARBA" id="ARBA00069173"/>
    </source>
</evidence>
<feature type="binding site" evidence="13">
    <location>
        <begin position="130"/>
        <end position="132"/>
    </location>
    <ligand>
        <name>substrate</name>
    </ligand>
</feature>
<evidence type="ECO:0000256" key="4">
    <source>
        <dbReference type="ARBA" id="ARBA00011218"/>
    </source>
</evidence>
<feature type="binding site" evidence="13">
    <location>
        <position position="154"/>
    </location>
    <ligand>
        <name>substrate</name>
    </ligand>
</feature>
<keyword evidence="7 12" id="KW-0328">Glycosyltransferase</keyword>
<dbReference type="Proteomes" id="UP000885822">
    <property type="component" value="Unassembled WGS sequence"/>
</dbReference>
<evidence type="ECO:0000256" key="1">
    <source>
        <dbReference type="ARBA" id="ARBA00003237"/>
    </source>
</evidence>
<protein>
    <recommendedName>
        <fullName evidence="11">Probable nicotinate-nucleotide pyrophosphorylase [carboxylating]</fullName>
        <ecNumber evidence="5">2.4.2.19</ecNumber>
    </recommendedName>
    <alternativeName>
        <fullName evidence="9">Quinolinate phosphoribosyltransferase [decarboxylating]</fullName>
    </alternativeName>
</protein>
<dbReference type="FunFam" id="3.20.20.70:FF:000030">
    <property type="entry name" value="Nicotinate-nucleotide pyrophosphorylase, carboxylating"/>
    <property type="match status" value="1"/>
</dbReference>
<gene>
    <name evidence="16" type="primary">nadC</name>
    <name evidence="16" type="ORF">ENG92_06245</name>
</gene>
<evidence type="ECO:0000256" key="13">
    <source>
        <dbReference type="PIRSR" id="PIRSR006250-1"/>
    </source>
</evidence>
<dbReference type="FunFam" id="3.90.1170.20:FF:000001">
    <property type="entry name" value="Nicotinate-nucleotide diphosphorylase (Carboxylating)"/>
    <property type="match status" value="1"/>
</dbReference>
<feature type="binding site" evidence="13">
    <location>
        <begin position="237"/>
        <end position="239"/>
    </location>
    <ligand>
        <name>substrate</name>
    </ligand>
</feature>
<comment type="similarity">
    <text evidence="3 12">Belongs to the NadC/ModD family.</text>
</comment>
<accession>A0A831K3L6</accession>
<dbReference type="EMBL" id="DRCV01000279">
    <property type="protein sequence ID" value="HDK38598.1"/>
    <property type="molecule type" value="Genomic_DNA"/>
</dbReference>
<feature type="domain" description="Quinolinate phosphoribosyl transferase N-terminal" evidence="15">
    <location>
        <begin position="26"/>
        <end position="107"/>
    </location>
</feature>
<evidence type="ECO:0000256" key="3">
    <source>
        <dbReference type="ARBA" id="ARBA00009400"/>
    </source>
</evidence>
<dbReference type="Pfam" id="PF01729">
    <property type="entry name" value="QRPTase_C"/>
    <property type="match status" value="1"/>
</dbReference>
<dbReference type="Gene3D" id="3.20.20.70">
    <property type="entry name" value="Aldolase class I"/>
    <property type="match status" value="1"/>
</dbReference>
<evidence type="ECO:0000256" key="7">
    <source>
        <dbReference type="ARBA" id="ARBA00022676"/>
    </source>
</evidence>
<proteinExistence type="inferred from homology"/>
<dbReference type="InterPro" id="IPR013785">
    <property type="entry name" value="Aldolase_TIM"/>
</dbReference>
<reference evidence="16" key="1">
    <citation type="journal article" date="2020" name="mSystems">
        <title>Genome- and Community-Level Interaction Insights into Carbon Utilization and Element Cycling Functions of Hydrothermarchaeota in Hydrothermal Sediment.</title>
        <authorList>
            <person name="Zhou Z."/>
            <person name="Liu Y."/>
            <person name="Xu W."/>
            <person name="Pan J."/>
            <person name="Luo Z.H."/>
            <person name="Li M."/>
        </authorList>
    </citation>
    <scope>NUCLEOTIDE SEQUENCE [LARGE SCALE GENOMIC DNA]</scope>
    <source>
        <strain evidence="16">HyVt-26</strain>
    </source>
</reference>
<dbReference type="PANTHER" id="PTHR32179:SF3">
    <property type="entry name" value="NICOTINATE-NUCLEOTIDE PYROPHOSPHORYLASE [CARBOXYLATING]"/>
    <property type="match status" value="1"/>
</dbReference>
<comment type="subunit">
    <text evidence="4">Hexamer formed by 3 homodimers.</text>
</comment>
<sequence length="279" mass="29898">MLPERKLIESDVQRALAEDIGDGDLTAALVPLGKVRAQIISRQQAVLSGTAWLDEVYRQVDAGVELQWHVSDGDNLQENQLVCTLYGNGVSILTAERTGLNFLQTLSGTATLTASYVAAVQGTGVNILDTRKTLPGLRLAQKYAVACGGGVNHRMGLYDAILIKENHIAAAGSIPAVLERARTLHPEVPLEIEVENLDELQTALAAGAKRVLLDNFSLQQLHEAVTLNQGRARLEASGGVSLQNIRAIAETGVDDISVGALTKDLQAVDFSLMFQLVQN</sequence>
<comment type="function">
    <text evidence="1">Involved in the catabolism of quinolinic acid (QA).</text>
</comment>
<evidence type="ECO:0000256" key="8">
    <source>
        <dbReference type="ARBA" id="ARBA00022679"/>
    </source>
</evidence>
<feature type="binding site" evidence="13">
    <location>
        <begin position="258"/>
        <end position="260"/>
    </location>
    <ligand>
        <name>substrate</name>
    </ligand>
</feature>
<dbReference type="PIRSF" id="PIRSF006250">
    <property type="entry name" value="NadC_ModD"/>
    <property type="match status" value="1"/>
</dbReference>